<feature type="compositionally biased region" description="Polar residues" evidence="1">
    <location>
        <begin position="664"/>
        <end position="683"/>
    </location>
</feature>
<evidence type="ECO:0000313" key="4">
    <source>
        <dbReference type="Proteomes" id="UP000078237"/>
    </source>
</evidence>
<feature type="region of interest" description="Disordered" evidence="1">
    <location>
        <begin position="594"/>
        <end position="626"/>
    </location>
</feature>
<feature type="region of interest" description="Disordered" evidence="1">
    <location>
        <begin position="336"/>
        <end position="390"/>
    </location>
</feature>
<evidence type="ECO:0000256" key="1">
    <source>
        <dbReference type="SAM" id="MobiDB-lite"/>
    </source>
</evidence>
<feature type="compositionally biased region" description="Low complexity" evidence="1">
    <location>
        <begin position="337"/>
        <end position="387"/>
    </location>
</feature>
<dbReference type="VEuPathDB" id="FungiDB:MMYC01_202835"/>
<comment type="caution">
    <text evidence="3">The sequence shown here is derived from an EMBL/GenBank/DDBJ whole genome shotgun (WGS) entry which is preliminary data.</text>
</comment>
<protein>
    <recommendedName>
        <fullName evidence="5">Pre-mRNA splicing factor CLF1</fullName>
    </recommendedName>
</protein>
<feature type="compositionally biased region" description="Polar residues" evidence="1">
    <location>
        <begin position="487"/>
        <end position="497"/>
    </location>
</feature>
<dbReference type="STRING" id="100816.A0A175W854"/>
<dbReference type="AlphaFoldDB" id="A0A175W854"/>
<feature type="transmembrane region" description="Helical" evidence="2">
    <location>
        <begin position="397"/>
        <end position="419"/>
    </location>
</feature>
<sequence length="757" mass="80044">MSLPQPKIALNNVCSVIFNNTLYTYSAEAFQSLRLEPGAEWEELPQGERVTGGVCVGSTTGNPATSGFFVVGGRGGSAGYQGLQRYTYATGRWESIKLSTPVTHERVGHSAVYLNSTDSILMYAGNQDGSENPSSHTFTIGASAPHEIHSCDSYAPPSIKPILLPWSTSEAVLVGGSTWNTQVMLFSVEREWFDSGASLLAPLPKDTSAIQGVLMTGADGSKNLITFDATVSPNSVQRTILYSGPGAPVLNSAPIRRRTTRKERRDVEPLTLNNWPAYNSTLAPQVTRATNYALAQGPDGMVVIAGGNDEEVLSMFNVRQNSWEDTESMLGQARILSTESSSTVSTSTATSTSTSSRSTSSPTLASTSASPAAATETPTSATAPGASGNSGPGLNTILGAVLGGFFGLAVLLAIAYICIKRRRNRQAHMEAGHVRRASGASSIEKDGIGFTKDIGQSPPGVFRGHQHHGSQNSFSSMAILMGRAGQHKSTPSGFSRKSSNESGRDSYDSTFKAFKSTISKPIPQAGQLAAVQSQQQTHDEKGAAFASSTAEPKPRNLTTGADGQGNARRSSGWNRYWSGGSALNLLGFGSGNGNGNSAVNNSRRTTVHSDRSSNYSDPHRMTQDSATVPPLQTFEPRLSFSRVTSHSPTIAVYNEKIREGMSGQIETQRPVSSVTDGSASAYSSGIPESVHEAWDPTAASKPWGSDRSLNASYTGIYSTPLAPASQGSKASTQPPPRPARPSQAPVRDDMSWLNLGN</sequence>
<feature type="region of interest" description="Disordered" evidence="1">
    <location>
        <begin position="525"/>
        <end position="572"/>
    </location>
</feature>
<dbReference type="Gene3D" id="2.120.10.80">
    <property type="entry name" value="Kelch-type beta propeller"/>
    <property type="match status" value="1"/>
</dbReference>
<name>A0A175W854_9PEZI</name>
<dbReference type="EMBL" id="LCTW02000078">
    <property type="protein sequence ID" value="KXX79745.1"/>
    <property type="molecule type" value="Genomic_DNA"/>
</dbReference>
<keyword evidence="2" id="KW-1133">Transmembrane helix</keyword>
<proteinExistence type="predicted"/>
<keyword evidence="2" id="KW-0472">Membrane</keyword>
<feature type="region of interest" description="Disordered" evidence="1">
    <location>
        <begin position="717"/>
        <end position="757"/>
    </location>
</feature>
<feature type="region of interest" description="Disordered" evidence="1">
    <location>
        <begin position="664"/>
        <end position="686"/>
    </location>
</feature>
<dbReference type="InterPro" id="IPR015915">
    <property type="entry name" value="Kelch-typ_b-propeller"/>
</dbReference>
<feature type="compositionally biased region" description="Basic and acidic residues" evidence="1">
    <location>
        <begin position="498"/>
        <end position="507"/>
    </location>
</feature>
<dbReference type="SUPFAM" id="SSF50965">
    <property type="entry name" value="Galactose oxidase, central domain"/>
    <property type="match status" value="1"/>
</dbReference>
<evidence type="ECO:0008006" key="5">
    <source>
        <dbReference type="Google" id="ProtNLM"/>
    </source>
</evidence>
<evidence type="ECO:0000313" key="3">
    <source>
        <dbReference type="EMBL" id="KXX79745.1"/>
    </source>
</evidence>
<evidence type="ECO:0000256" key="2">
    <source>
        <dbReference type="SAM" id="Phobius"/>
    </source>
</evidence>
<dbReference type="OrthoDB" id="5352000at2759"/>
<gene>
    <name evidence="3" type="ORF">MMYC01_202835</name>
</gene>
<accession>A0A175W854</accession>
<reference evidence="3 4" key="1">
    <citation type="journal article" date="2016" name="Genome Announc.">
        <title>Genome Sequence of Madurella mycetomatis mm55, Isolated from a Human Mycetoma Case in Sudan.</title>
        <authorList>
            <person name="Smit S."/>
            <person name="Derks M.F."/>
            <person name="Bervoets S."/>
            <person name="Fahal A."/>
            <person name="van Leeuwen W."/>
            <person name="van Belkum A."/>
            <person name="van de Sande W.W."/>
        </authorList>
    </citation>
    <scope>NUCLEOTIDE SEQUENCE [LARGE SCALE GENOMIC DNA]</scope>
    <source>
        <strain evidence="4">mm55</strain>
    </source>
</reference>
<dbReference type="Proteomes" id="UP000078237">
    <property type="component" value="Unassembled WGS sequence"/>
</dbReference>
<organism evidence="3 4">
    <name type="scientific">Madurella mycetomatis</name>
    <dbReference type="NCBI Taxonomy" id="100816"/>
    <lineage>
        <taxon>Eukaryota</taxon>
        <taxon>Fungi</taxon>
        <taxon>Dikarya</taxon>
        <taxon>Ascomycota</taxon>
        <taxon>Pezizomycotina</taxon>
        <taxon>Sordariomycetes</taxon>
        <taxon>Sordariomycetidae</taxon>
        <taxon>Sordariales</taxon>
        <taxon>Sordariales incertae sedis</taxon>
        <taxon>Madurella</taxon>
    </lineage>
</organism>
<feature type="compositionally biased region" description="Polar residues" evidence="1">
    <location>
        <begin position="546"/>
        <end position="572"/>
    </location>
</feature>
<keyword evidence="2" id="KW-0812">Transmembrane</keyword>
<keyword evidence="4" id="KW-1185">Reference proteome</keyword>
<feature type="region of interest" description="Disordered" evidence="1">
    <location>
        <begin position="485"/>
        <end position="508"/>
    </location>
</feature>
<dbReference type="InterPro" id="IPR011043">
    <property type="entry name" value="Gal_Oxase/kelch_b-propeller"/>
</dbReference>
<feature type="compositionally biased region" description="Basic and acidic residues" evidence="1">
    <location>
        <begin position="607"/>
        <end position="622"/>
    </location>
</feature>